<feature type="region of interest" description="Disordered" evidence="1">
    <location>
        <begin position="445"/>
        <end position="478"/>
    </location>
</feature>
<proteinExistence type="predicted"/>
<feature type="compositionally biased region" description="Polar residues" evidence="1">
    <location>
        <begin position="191"/>
        <end position="209"/>
    </location>
</feature>
<gene>
    <name evidence="2" type="ORF">BSTOLATCC_MIC28743</name>
</gene>
<feature type="region of interest" description="Disordered" evidence="1">
    <location>
        <begin position="179"/>
        <end position="270"/>
    </location>
</feature>
<dbReference type="InterPro" id="IPR010736">
    <property type="entry name" value="SHIPPO-rpt"/>
</dbReference>
<sequence>MFPYNFLLLIKHITINILSLFKSLKIIIFVNDKWKVYSVIKMSQFNRKTEYWVIPTPAKVGPGAYEVLTPKKSRQCTAPFKSSEMRSLSVPLSKKNDPGPGSYIHDEKVKQMRKSRVTTFSAIPREIQFPNEDGIKENPGPGSYAIEEKHKVSYKGRQNHKPLSLILEPSPVSIPAKMTPNQEIGPFSYNPRYSKTKPSTRTTDFSAYKSTRPEIFTSNTEIPGPGQYNNDSPQKSNKKLSWTFKSKVKRKSIEKSENPGPGTYRPQLPGKQTKALAEGFGSTTERDVMLSNDPHRPYAYENISPPVGIYDYEKSHKNDLLRKKLLLQKKEHDRPSFNATEKRVFKLSSNEYVPGPGLYELSSFSHYEENLYPFGIKSPRFKEKKPAIIPGPGSYENKADNQMKTGLSSLVSNTQRFDKDMVCSGEQISTEFYIGHQPWKVKKTRADDSELKFDSSSPRFQDRRDLSPGPGQYHKDFHNKKPKIYKYTEKRFSSYANYTLPRGTSDEIGPGAYHQDMNFYKKSFNISGELSECKPWL</sequence>
<evidence type="ECO:0000313" key="2">
    <source>
        <dbReference type="EMBL" id="CAG9321463.1"/>
    </source>
</evidence>
<organism evidence="2 3">
    <name type="scientific">Blepharisma stoltei</name>
    <dbReference type="NCBI Taxonomy" id="1481888"/>
    <lineage>
        <taxon>Eukaryota</taxon>
        <taxon>Sar</taxon>
        <taxon>Alveolata</taxon>
        <taxon>Ciliophora</taxon>
        <taxon>Postciliodesmatophora</taxon>
        <taxon>Heterotrichea</taxon>
        <taxon>Heterotrichida</taxon>
        <taxon>Blepharismidae</taxon>
        <taxon>Blepharisma</taxon>
    </lineage>
</organism>
<protein>
    <recommendedName>
        <fullName evidence="4">Sperm-tail PG-rich repeat-containing protein 2</fullName>
    </recommendedName>
</protein>
<dbReference type="Pfam" id="PF07004">
    <property type="entry name" value="SHIPPO-rpt"/>
    <property type="match status" value="3"/>
</dbReference>
<name>A0AAU9JBS9_9CILI</name>
<evidence type="ECO:0008006" key="4">
    <source>
        <dbReference type="Google" id="ProtNLM"/>
    </source>
</evidence>
<evidence type="ECO:0000256" key="1">
    <source>
        <dbReference type="SAM" id="MobiDB-lite"/>
    </source>
</evidence>
<dbReference type="PANTHER" id="PTHR21580">
    <property type="entry name" value="SHIPPO-1-RELATED"/>
    <property type="match status" value="1"/>
</dbReference>
<dbReference type="EMBL" id="CAJZBQ010000028">
    <property type="protein sequence ID" value="CAG9321463.1"/>
    <property type="molecule type" value="Genomic_DNA"/>
</dbReference>
<reference evidence="2" key="1">
    <citation type="submission" date="2021-09" db="EMBL/GenBank/DDBJ databases">
        <authorList>
            <consortium name="AG Swart"/>
            <person name="Singh M."/>
            <person name="Singh A."/>
            <person name="Seah K."/>
            <person name="Emmerich C."/>
        </authorList>
    </citation>
    <scope>NUCLEOTIDE SEQUENCE</scope>
    <source>
        <strain evidence="2">ATCC30299</strain>
    </source>
</reference>
<accession>A0AAU9JBS9</accession>
<comment type="caution">
    <text evidence="2">The sequence shown here is derived from an EMBL/GenBank/DDBJ whole genome shotgun (WGS) entry which is preliminary data.</text>
</comment>
<dbReference type="AlphaFoldDB" id="A0AAU9JBS9"/>
<feature type="compositionally biased region" description="Polar residues" evidence="1">
    <location>
        <begin position="216"/>
        <end position="244"/>
    </location>
</feature>
<dbReference type="InterPro" id="IPR051291">
    <property type="entry name" value="CIMAP"/>
</dbReference>
<keyword evidence="3" id="KW-1185">Reference proteome</keyword>
<dbReference type="Proteomes" id="UP001162131">
    <property type="component" value="Unassembled WGS sequence"/>
</dbReference>
<evidence type="ECO:0000313" key="3">
    <source>
        <dbReference type="Proteomes" id="UP001162131"/>
    </source>
</evidence>